<evidence type="ECO:0000313" key="11">
    <source>
        <dbReference type="Proteomes" id="UP000464658"/>
    </source>
</evidence>
<evidence type="ECO:0000256" key="2">
    <source>
        <dbReference type="ARBA" id="ARBA00022448"/>
    </source>
</evidence>
<feature type="transmembrane region" description="Helical" evidence="8">
    <location>
        <begin position="21"/>
        <end position="39"/>
    </location>
</feature>
<evidence type="ECO:0000256" key="8">
    <source>
        <dbReference type="SAM" id="Phobius"/>
    </source>
</evidence>
<feature type="transmembrane region" description="Helical" evidence="8">
    <location>
        <begin position="45"/>
        <end position="72"/>
    </location>
</feature>
<dbReference type="GO" id="GO:0008982">
    <property type="term" value="F:protein-N(PI)-phosphohistidine-sugar phosphotransferase activity"/>
    <property type="evidence" value="ECO:0007669"/>
    <property type="project" value="InterPro"/>
</dbReference>
<evidence type="ECO:0000256" key="4">
    <source>
        <dbReference type="ARBA" id="ARBA00022597"/>
    </source>
</evidence>
<accession>A0A5S9MF97</accession>
<evidence type="ECO:0000259" key="9">
    <source>
        <dbReference type="Pfam" id="PF13303"/>
    </source>
</evidence>
<feature type="transmembrane region" description="Helical" evidence="8">
    <location>
        <begin position="79"/>
        <end position="98"/>
    </location>
</feature>
<dbReference type="GO" id="GO:0009401">
    <property type="term" value="P:phosphoenolpyruvate-dependent sugar phosphotransferase system"/>
    <property type="evidence" value="ECO:0007669"/>
    <property type="project" value="InterPro"/>
</dbReference>
<evidence type="ECO:0000256" key="5">
    <source>
        <dbReference type="ARBA" id="ARBA00022692"/>
    </source>
</evidence>
<keyword evidence="5 8" id="KW-0812">Transmembrane</keyword>
<proteinExistence type="predicted"/>
<dbReference type="InterPro" id="IPR003352">
    <property type="entry name" value="PTS_EIIC"/>
</dbReference>
<keyword evidence="7 8" id="KW-0472">Membrane</keyword>
<keyword evidence="6 8" id="KW-1133">Transmembrane helix</keyword>
<feature type="domain" description="Phosphotransferase system EIIC" evidence="9">
    <location>
        <begin position="20"/>
        <end position="93"/>
    </location>
</feature>
<keyword evidence="3" id="KW-1003">Cell membrane</keyword>
<dbReference type="AlphaFoldDB" id="A0A5S9MF97"/>
<evidence type="ECO:0000256" key="3">
    <source>
        <dbReference type="ARBA" id="ARBA00022475"/>
    </source>
</evidence>
<evidence type="ECO:0000256" key="6">
    <source>
        <dbReference type="ARBA" id="ARBA00022989"/>
    </source>
</evidence>
<evidence type="ECO:0000256" key="7">
    <source>
        <dbReference type="ARBA" id="ARBA00023136"/>
    </source>
</evidence>
<sequence length="115" mass="12017">MMTYLKRKGISLSPKVYFIDALSYMALGLFATLVVGLILKTAGGLLSLSLIVKMGTLAMGLMGPAIGVAVAYRLNASPLIIFASVVSGAAGAELGGLLEALPQHYWCGTRQAGQW</sequence>
<comment type="subcellular location">
    <subcellularLocation>
        <location evidence="1">Cell membrane</location>
        <topology evidence="1">Multi-pass membrane protein</topology>
    </subcellularLocation>
</comment>
<keyword evidence="2" id="KW-0813">Transport</keyword>
<organism evidence="10 11">
    <name type="scientific">Bacillus safensis</name>
    <dbReference type="NCBI Taxonomy" id="561879"/>
    <lineage>
        <taxon>Bacteria</taxon>
        <taxon>Bacillati</taxon>
        <taxon>Bacillota</taxon>
        <taxon>Bacilli</taxon>
        <taxon>Bacillales</taxon>
        <taxon>Bacillaceae</taxon>
        <taxon>Bacillus</taxon>
    </lineage>
</organism>
<evidence type="ECO:0000313" key="10">
    <source>
        <dbReference type="EMBL" id="BBP91631.1"/>
    </source>
</evidence>
<dbReference type="Proteomes" id="UP000464658">
    <property type="component" value="Chromosome"/>
</dbReference>
<reference evidence="10 11" key="1">
    <citation type="submission" date="2019-12" db="EMBL/GenBank/DDBJ databases">
        <title>Full genome sequence of a Bacillus safensis strain isolated from commercially available natto in Indonesia.</title>
        <authorList>
            <person name="Yoshida M."/>
            <person name="Uomi M."/>
            <person name="Waturangi D."/>
            <person name="Ekaputri J.J."/>
            <person name="Setiamarga D.H.E."/>
        </authorList>
    </citation>
    <scope>NUCLEOTIDE SEQUENCE [LARGE SCALE GENOMIC DNA]</scope>
    <source>
        <strain evidence="10 11">IDN1</strain>
    </source>
</reference>
<dbReference type="EMBL" id="AP021906">
    <property type="protein sequence ID" value="BBP91631.1"/>
    <property type="molecule type" value="Genomic_DNA"/>
</dbReference>
<dbReference type="Pfam" id="PF13303">
    <property type="entry name" value="PTS_EIIC_2"/>
    <property type="match status" value="1"/>
</dbReference>
<keyword evidence="4" id="KW-0762">Sugar transport</keyword>
<protein>
    <recommendedName>
        <fullName evidence="9">Phosphotransferase system EIIC domain-containing protein</fullName>
    </recommendedName>
</protein>
<evidence type="ECO:0000256" key="1">
    <source>
        <dbReference type="ARBA" id="ARBA00004651"/>
    </source>
</evidence>
<name>A0A5S9MF97_BACIA</name>
<gene>
    <name evidence="10" type="ORF">BsIDN1_52490</name>
</gene>
<dbReference type="GO" id="GO:0005886">
    <property type="term" value="C:plasma membrane"/>
    <property type="evidence" value="ECO:0007669"/>
    <property type="project" value="UniProtKB-SubCell"/>
</dbReference>